<dbReference type="Gene3D" id="2.120.10.10">
    <property type="match status" value="1"/>
</dbReference>
<sequence>MSAVTALRLIDDTSGWTGGEGWIARTDDGGASWELQYTGGSFAVQQIFALNSNKVWATLDTGSADGLKLIRSTDGGKHWSEAGTTPNAGFLHFTNDGTAFSGNAMTTDGGQTWKKLSVPNGVIGDVYFHDANNGWAVQSADGEYRFLHTADQGKTWKTVMKRASDIVPAASVIRSTGKNDAWIEVIGDSGMSQTSYVLFHTTDGGKTWLPAIVKNTAGAGPAPGFTMDDNGKYPNGTGSRPGDLYAVNPQTAFMGGYCPACDKPNTIQATADGGKTWSASPEEFGGYQGQIIAATDEKHVWLIAKDSTEPTVLHTSDDGGKSWQKAYTFDKPKTED</sequence>
<feature type="region of interest" description="Disordered" evidence="2">
    <location>
        <begin position="311"/>
        <end position="336"/>
    </location>
</feature>
<evidence type="ECO:0000256" key="1">
    <source>
        <dbReference type="ARBA" id="ARBA00022737"/>
    </source>
</evidence>
<evidence type="ECO:0000313" key="4">
    <source>
        <dbReference type="EMBL" id="MBB6678965.1"/>
    </source>
</evidence>
<proteinExistence type="predicted"/>
<dbReference type="InterPro" id="IPR031778">
    <property type="entry name" value="Sortilin_N"/>
</dbReference>
<organism evidence="4 5">
    <name type="scientific">Cohnella lubricantis</name>
    <dbReference type="NCBI Taxonomy" id="2163172"/>
    <lineage>
        <taxon>Bacteria</taxon>
        <taxon>Bacillati</taxon>
        <taxon>Bacillota</taxon>
        <taxon>Bacilli</taxon>
        <taxon>Bacillales</taxon>
        <taxon>Paenibacillaceae</taxon>
        <taxon>Cohnella</taxon>
    </lineage>
</organism>
<protein>
    <recommendedName>
        <fullName evidence="3">Sortilin N-terminal domain-containing protein</fullName>
    </recommendedName>
</protein>
<dbReference type="EMBL" id="JACJVN010000065">
    <property type="protein sequence ID" value="MBB6678965.1"/>
    <property type="molecule type" value="Genomic_DNA"/>
</dbReference>
<comment type="caution">
    <text evidence="4">The sequence shown here is derived from an EMBL/GenBank/DDBJ whole genome shotgun (WGS) entry which is preliminary data.</text>
</comment>
<dbReference type="PANTHER" id="PTHR47199:SF2">
    <property type="entry name" value="PHOTOSYSTEM II STABILITY_ASSEMBLY FACTOR HCF136, CHLOROPLASTIC"/>
    <property type="match status" value="1"/>
</dbReference>
<keyword evidence="5" id="KW-1185">Reference proteome</keyword>
<accession>A0A841TFT9</accession>
<dbReference type="Proteomes" id="UP000574133">
    <property type="component" value="Unassembled WGS sequence"/>
</dbReference>
<evidence type="ECO:0000259" key="3">
    <source>
        <dbReference type="Pfam" id="PF15902"/>
    </source>
</evidence>
<dbReference type="Pfam" id="PF15902">
    <property type="entry name" value="Sortilin-Vps10"/>
    <property type="match status" value="1"/>
</dbReference>
<dbReference type="InterPro" id="IPR015943">
    <property type="entry name" value="WD40/YVTN_repeat-like_dom_sf"/>
</dbReference>
<dbReference type="Gene3D" id="2.130.10.10">
    <property type="entry name" value="YVTN repeat-like/Quinoprotein amine dehydrogenase"/>
    <property type="match status" value="2"/>
</dbReference>
<feature type="region of interest" description="Disordered" evidence="2">
    <location>
        <begin position="223"/>
        <end position="242"/>
    </location>
</feature>
<dbReference type="CDD" id="cd15482">
    <property type="entry name" value="Sialidase_non-viral"/>
    <property type="match status" value="1"/>
</dbReference>
<dbReference type="AlphaFoldDB" id="A0A841TFT9"/>
<name>A0A841TFT9_9BACL</name>
<dbReference type="PANTHER" id="PTHR47199">
    <property type="entry name" value="PHOTOSYSTEM II STABILITY/ASSEMBLY FACTOR HCF136, CHLOROPLASTIC"/>
    <property type="match status" value="1"/>
</dbReference>
<evidence type="ECO:0000256" key="2">
    <source>
        <dbReference type="SAM" id="MobiDB-lite"/>
    </source>
</evidence>
<keyword evidence="1" id="KW-0677">Repeat</keyword>
<dbReference type="SUPFAM" id="SSF110296">
    <property type="entry name" value="Oligoxyloglucan reducing end-specific cellobiohydrolase"/>
    <property type="match status" value="2"/>
</dbReference>
<dbReference type="RefSeq" id="WP_185180232.1">
    <property type="nucleotide sequence ID" value="NZ_CBCSEP010000002.1"/>
</dbReference>
<evidence type="ECO:0000313" key="5">
    <source>
        <dbReference type="Proteomes" id="UP000574133"/>
    </source>
</evidence>
<gene>
    <name evidence="4" type="ORF">H4Q31_16875</name>
</gene>
<reference evidence="4 5" key="1">
    <citation type="submission" date="2020-08" db="EMBL/GenBank/DDBJ databases">
        <title>Cohnella phylogeny.</title>
        <authorList>
            <person name="Dunlap C."/>
        </authorList>
    </citation>
    <scope>NUCLEOTIDE SEQUENCE [LARGE SCALE GENOMIC DNA]</scope>
    <source>
        <strain evidence="4 5">DSM 103658</strain>
    </source>
</reference>
<feature type="domain" description="Sortilin N-terminal" evidence="3">
    <location>
        <begin position="105"/>
        <end position="209"/>
    </location>
</feature>